<gene>
    <name evidence="1" type="ORF">G5B42_00170</name>
</gene>
<evidence type="ECO:0000313" key="2">
    <source>
        <dbReference type="Proteomes" id="UP000657177"/>
    </source>
</evidence>
<dbReference type="EMBL" id="JAAKDE010000001">
    <property type="protein sequence ID" value="MBA2131978.1"/>
    <property type="molecule type" value="Genomic_DNA"/>
</dbReference>
<protein>
    <submittedName>
        <fullName evidence="1">Uncharacterized protein</fullName>
    </submittedName>
</protein>
<evidence type="ECO:0000313" key="1">
    <source>
        <dbReference type="EMBL" id="MBA2131978.1"/>
    </source>
</evidence>
<accession>A0A8J6HZ14</accession>
<dbReference type="AlphaFoldDB" id="A0A8J6HZ14"/>
<reference evidence="1" key="1">
    <citation type="submission" date="2020-06" db="EMBL/GenBank/DDBJ databases">
        <title>Novel chitinolytic bacterium.</title>
        <authorList>
            <person name="Ungkulpasvich U."/>
            <person name="Kosugi A."/>
            <person name="Uke A."/>
        </authorList>
    </citation>
    <scope>NUCLEOTIDE SEQUENCE</scope>
    <source>
        <strain evidence="1">UUS1-1</strain>
    </source>
</reference>
<name>A0A8J6HZ14_9FIRM</name>
<proteinExistence type="predicted"/>
<keyword evidence="2" id="KW-1185">Reference proteome</keyword>
<dbReference type="Proteomes" id="UP000657177">
    <property type="component" value="Unassembled WGS sequence"/>
</dbReference>
<organism evidence="1 2">
    <name type="scientific">Capillibacterium thermochitinicola</name>
    <dbReference type="NCBI Taxonomy" id="2699427"/>
    <lineage>
        <taxon>Bacteria</taxon>
        <taxon>Bacillati</taxon>
        <taxon>Bacillota</taxon>
        <taxon>Capillibacterium</taxon>
    </lineage>
</organism>
<dbReference type="RefSeq" id="WP_181338422.1">
    <property type="nucleotide sequence ID" value="NZ_JAAKDE010000001.1"/>
</dbReference>
<comment type="caution">
    <text evidence="1">The sequence shown here is derived from an EMBL/GenBank/DDBJ whole genome shotgun (WGS) entry which is preliminary data.</text>
</comment>
<sequence>MRKLGRLRVALVGLLIWGAVFVLGVPVLAVEPWSGTVSYSWRDQAQLQVGYRVNELFGFELAYRDLGLQELAGNRWQTRLLLTPGDRYKFQTGYDLTGEHYFVGGQANIPLNQNLRFVSEVNTILPVSNGAKYLDYLMGLQIGIGYNHYLLAGAQAEYNLEEDHEPELFVELDLNWRLPKGFGIRVQPHIGVEGNFHHQTTIFKTWPNKLETGLVVGQEPGGRWDVGLFLRY</sequence>